<dbReference type="Gene3D" id="3.40.1740.10">
    <property type="entry name" value="VC0467-like"/>
    <property type="match status" value="1"/>
</dbReference>
<name>A0A1Y1CHD0_9BACT</name>
<dbReference type="RefSeq" id="WP_096428328.1">
    <property type="nucleotide sequence ID" value="NZ_AP018042.1"/>
</dbReference>
<comment type="similarity">
    <text evidence="1 2">Belongs to the UPF0301 (AlgH) family.</text>
</comment>
<dbReference type="SUPFAM" id="SSF143456">
    <property type="entry name" value="VC0467-like"/>
    <property type="match status" value="1"/>
</dbReference>
<evidence type="ECO:0000256" key="1">
    <source>
        <dbReference type="ARBA" id="ARBA00009600"/>
    </source>
</evidence>
<proteinExistence type="inferred from homology"/>
<dbReference type="InterPro" id="IPR003774">
    <property type="entry name" value="AlgH-like"/>
</dbReference>
<gene>
    <name evidence="3" type="ORF">ALGA_1036</name>
</gene>
<protein>
    <recommendedName>
        <fullName evidence="2">UPF0301 protein ALGA_1036</fullName>
    </recommendedName>
</protein>
<dbReference type="OrthoDB" id="9807486at2"/>
<dbReference type="HAMAP" id="MF_00758">
    <property type="entry name" value="UPF0301"/>
    <property type="match status" value="1"/>
</dbReference>
<dbReference type="PANTHER" id="PTHR30327:SF1">
    <property type="entry name" value="UPF0301 PROTEIN YQGE"/>
    <property type="match status" value="1"/>
</dbReference>
<dbReference type="AlphaFoldDB" id="A0A1Y1CHD0"/>
<sequence>MVDETSDFFGRGKNNINPKKGKVLIAEPFLEGRYFKRSLVLLAECNEDGAIGFVLNKPINLTIDEVLINIAHFEGDVFVGGPVDINRIYFIHTIPNLIPNSIHIFDNLYWAGDFMVLKELIEQKVVRPEQVRFFAGYSGWSIGQLSEEINENSWLVSQLDVSEIMNCNNEKLWEQSLRRMGGRYKMWSNFPENPGMN</sequence>
<dbReference type="KEGG" id="mbas:ALGA_1036"/>
<accession>A0A1Y1CHD0</accession>
<dbReference type="Proteomes" id="UP000218267">
    <property type="component" value="Chromosome"/>
</dbReference>
<organism evidence="3 4">
    <name type="scientific">Labilibaculum antarcticum</name>
    <dbReference type="NCBI Taxonomy" id="1717717"/>
    <lineage>
        <taxon>Bacteria</taxon>
        <taxon>Pseudomonadati</taxon>
        <taxon>Bacteroidota</taxon>
        <taxon>Bacteroidia</taxon>
        <taxon>Marinilabiliales</taxon>
        <taxon>Marinifilaceae</taxon>
        <taxon>Labilibaculum</taxon>
    </lineage>
</organism>
<dbReference type="EMBL" id="AP018042">
    <property type="protein sequence ID" value="BAX79422.1"/>
    <property type="molecule type" value="Genomic_DNA"/>
</dbReference>
<dbReference type="GO" id="GO:0005829">
    <property type="term" value="C:cytosol"/>
    <property type="evidence" value="ECO:0007669"/>
    <property type="project" value="TreeGrafter"/>
</dbReference>
<keyword evidence="4" id="KW-1185">Reference proteome</keyword>
<dbReference type="Pfam" id="PF02622">
    <property type="entry name" value="DUF179"/>
    <property type="match status" value="1"/>
</dbReference>
<reference evidence="3 4" key="1">
    <citation type="journal article" date="2018" name="Mar. Genomics">
        <title>Complete genome sequence of Marinifilaceae bacterium strain SPP2, isolated from the Antarctic marine sediment.</title>
        <authorList>
            <person name="Watanabe M."/>
            <person name="Kojima H."/>
            <person name="Fukui M."/>
        </authorList>
    </citation>
    <scope>NUCLEOTIDE SEQUENCE [LARGE SCALE GENOMIC DNA]</scope>
    <source>
        <strain evidence="3 4">SPP2</strain>
    </source>
</reference>
<evidence type="ECO:0000313" key="3">
    <source>
        <dbReference type="EMBL" id="BAX79422.1"/>
    </source>
</evidence>
<dbReference type="PANTHER" id="PTHR30327">
    <property type="entry name" value="UNCHARACTERIZED PROTEIN YQGE"/>
    <property type="match status" value="1"/>
</dbReference>
<evidence type="ECO:0000256" key="2">
    <source>
        <dbReference type="HAMAP-Rule" id="MF_00758"/>
    </source>
</evidence>
<evidence type="ECO:0000313" key="4">
    <source>
        <dbReference type="Proteomes" id="UP000218267"/>
    </source>
</evidence>
<reference evidence="4" key="2">
    <citation type="journal article" date="2020" name="Antonie Van Leeuwenhoek">
        <title>Labilibaculum antarcticum sp. nov., a novel facultative anaerobic, psychrotorelant bacterium isolated from marine sediment of Antarctica.</title>
        <authorList>
            <person name="Watanabe M."/>
            <person name="Kojima H."/>
            <person name="Fukui M."/>
        </authorList>
    </citation>
    <scope>NUCLEOTIDE SEQUENCE [LARGE SCALE GENOMIC DNA]</scope>
    <source>
        <strain evidence="4">SPP2</strain>
    </source>
</reference>